<dbReference type="EC" id="2.8.1.12" evidence="3"/>
<dbReference type="Proteomes" id="UP000001231">
    <property type="component" value="Chromosome"/>
</dbReference>
<evidence type="ECO:0000256" key="12">
    <source>
        <dbReference type="SAM" id="MobiDB-lite"/>
    </source>
</evidence>
<dbReference type="RefSeq" id="WP_012801260.1">
    <property type="nucleotide sequence ID" value="NC_013166.1"/>
</dbReference>
<evidence type="ECO:0000256" key="2">
    <source>
        <dbReference type="ARBA" id="ARBA00005426"/>
    </source>
</evidence>
<evidence type="ECO:0000256" key="9">
    <source>
        <dbReference type="ARBA" id="ARBA00030781"/>
    </source>
</evidence>
<dbReference type="HOGENOM" id="CLU_089568_2_1_6"/>
<evidence type="ECO:0000256" key="5">
    <source>
        <dbReference type="ARBA" id="ARBA00023150"/>
    </source>
</evidence>
<organism evidence="13 14">
    <name type="scientific">Kangiella koreensis (strain DSM 16069 / JCM 12317 / KCTC 12182 / SW-125)</name>
    <dbReference type="NCBI Taxonomy" id="523791"/>
    <lineage>
        <taxon>Bacteria</taxon>
        <taxon>Pseudomonadati</taxon>
        <taxon>Pseudomonadota</taxon>
        <taxon>Gammaproteobacteria</taxon>
        <taxon>Kangiellales</taxon>
        <taxon>Kangiellaceae</taxon>
        <taxon>Kangiella</taxon>
    </lineage>
</organism>
<evidence type="ECO:0000256" key="8">
    <source>
        <dbReference type="ARBA" id="ARBA00030407"/>
    </source>
</evidence>
<evidence type="ECO:0000256" key="4">
    <source>
        <dbReference type="ARBA" id="ARBA00013858"/>
    </source>
</evidence>
<dbReference type="GO" id="GO:0030366">
    <property type="term" value="F:molybdopterin synthase activity"/>
    <property type="evidence" value="ECO:0007669"/>
    <property type="project" value="UniProtKB-EC"/>
</dbReference>
<protein>
    <recommendedName>
        <fullName evidence="4">Molybdopterin synthase catalytic subunit</fullName>
        <ecNumber evidence="3">2.8.1.12</ecNumber>
    </recommendedName>
    <alternativeName>
        <fullName evidence="9">MPT synthase subunit 2</fullName>
    </alternativeName>
    <alternativeName>
        <fullName evidence="7">Molybdenum cofactor biosynthesis protein E</fullName>
    </alternativeName>
    <alternativeName>
        <fullName evidence="8">Molybdopterin-converting factor large subunit</fullName>
    </alternativeName>
    <alternativeName>
        <fullName evidence="10">Molybdopterin-converting factor subunit 2</fullName>
    </alternativeName>
</protein>
<dbReference type="UniPathway" id="UPA00344"/>
<dbReference type="eggNOG" id="COG0314">
    <property type="taxonomic scope" value="Bacteria"/>
</dbReference>
<sequence length="164" mass="18480">MLVKVQHEDFDLALVRDYFKQYGAEVGAVVTFTGLVRDFQHQPGDKERVEALTLEHYPGMTESVLTQLAEDAKSRWNLTGVVIIHRVGTLHPGDNIVLVATASAHRQDAFNSCQYIMDTLKTTAPFWKKEETDHGARWVEAKQSDHGEMDKWQASAAPEDQKAN</sequence>
<dbReference type="InterPro" id="IPR003448">
    <property type="entry name" value="Mopterin_biosynth_MoaE"/>
</dbReference>
<dbReference type="GO" id="GO:0006777">
    <property type="term" value="P:Mo-molybdopterin cofactor biosynthetic process"/>
    <property type="evidence" value="ECO:0007669"/>
    <property type="project" value="UniProtKB-KW"/>
</dbReference>
<dbReference type="Gene3D" id="3.90.1170.40">
    <property type="entry name" value="Molybdopterin biosynthesis MoaE subunit"/>
    <property type="match status" value="1"/>
</dbReference>
<keyword evidence="5" id="KW-0501">Molybdenum cofactor biosynthesis</keyword>
<evidence type="ECO:0000313" key="13">
    <source>
        <dbReference type="EMBL" id="ACV26746.1"/>
    </source>
</evidence>
<feature type="region of interest" description="Disordered" evidence="12">
    <location>
        <begin position="140"/>
        <end position="164"/>
    </location>
</feature>
<name>C7RBV4_KANKD</name>
<dbReference type="FunCoup" id="C7RBV4">
    <property type="interactions" value="505"/>
</dbReference>
<dbReference type="SUPFAM" id="SSF54690">
    <property type="entry name" value="Molybdopterin synthase subunit MoaE"/>
    <property type="match status" value="1"/>
</dbReference>
<proteinExistence type="inferred from homology"/>
<dbReference type="CDD" id="cd00756">
    <property type="entry name" value="MoaE"/>
    <property type="match status" value="1"/>
</dbReference>
<evidence type="ECO:0000256" key="1">
    <source>
        <dbReference type="ARBA" id="ARBA00005046"/>
    </source>
</evidence>
<gene>
    <name evidence="13" type="ordered locus">Kkor_1333</name>
</gene>
<accession>C7RBV4</accession>
<keyword evidence="14" id="KW-1185">Reference proteome</keyword>
<dbReference type="OrthoDB" id="9803224at2"/>
<dbReference type="EMBL" id="CP001707">
    <property type="protein sequence ID" value="ACV26746.1"/>
    <property type="molecule type" value="Genomic_DNA"/>
</dbReference>
<evidence type="ECO:0000256" key="6">
    <source>
        <dbReference type="ARBA" id="ARBA00026066"/>
    </source>
</evidence>
<dbReference type="AlphaFoldDB" id="C7RBV4"/>
<comment type="subunit">
    <text evidence="6">Heterotetramer of 2 MoaD subunits and 2 MoaE subunits. Also stable as homodimer. The enzyme changes between these two forms during catalysis.</text>
</comment>
<feature type="compositionally biased region" description="Basic and acidic residues" evidence="12">
    <location>
        <begin position="140"/>
        <end position="151"/>
    </location>
</feature>
<dbReference type="STRING" id="523791.Kkor_1333"/>
<evidence type="ECO:0000256" key="10">
    <source>
        <dbReference type="ARBA" id="ARBA00032474"/>
    </source>
</evidence>
<dbReference type="Pfam" id="PF02391">
    <property type="entry name" value="MoaE"/>
    <property type="match status" value="1"/>
</dbReference>
<dbReference type="InParanoid" id="C7RBV4"/>
<dbReference type="PANTHER" id="PTHR23404">
    <property type="entry name" value="MOLYBDOPTERIN SYNTHASE RELATED"/>
    <property type="match status" value="1"/>
</dbReference>
<reference evidence="13 14" key="1">
    <citation type="journal article" date="2009" name="Stand. Genomic Sci.">
        <title>Complete genome sequence of Kangiella koreensis type strain (SW-125).</title>
        <authorList>
            <person name="Han C."/>
            <person name="Sikorski J."/>
            <person name="Lapidus A."/>
            <person name="Nolan M."/>
            <person name="Glavina Del Rio T."/>
            <person name="Tice H."/>
            <person name="Cheng J.F."/>
            <person name="Lucas S."/>
            <person name="Chen F."/>
            <person name="Copeland A."/>
            <person name="Ivanova N."/>
            <person name="Mavromatis K."/>
            <person name="Ovchinnikova G."/>
            <person name="Pati A."/>
            <person name="Bruce D."/>
            <person name="Goodwin L."/>
            <person name="Pitluck S."/>
            <person name="Chen A."/>
            <person name="Palaniappan K."/>
            <person name="Land M."/>
            <person name="Hauser L."/>
            <person name="Chang Y.J."/>
            <person name="Jeffries C.D."/>
            <person name="Chain P."/>
            <person name="Saunders E."/>
            <person name="Brettin T."/>
            <person name="Goker M."/>
            <person name="Tindall B.J."/>
            <person name="Bristow J."/>
            <person name="Eisen J.A."/>
            <person name="Markowitz V."/>
            <person name="Hugenholtz P."/>
            <person name="Kyrpides N.C."/>
            <person name="Klenk H.P."/>
            <person name="Detter J.C."/>
        </authorList>
    </citation>
    <scope>NUCLEOTIDE SEQUENCE [LARGE SCALE GENOMIC DNA]</scope>
    <source>
        <strain evidence="14">DSM 16069 / KCTC 12182 / SW-125</strain>
    </source>
</reference>
<dbReference type="KEGG" id="kko:Kkor_1333"/>
<evidence type="ECO:0000313" key="14">
    <source>
        <dbReference type="Proteomes" id="UP000001231"/>
    </source>
</evidence>
<evidence type="ECO:0000256" key="3">
    <source>
        <dbReference type="ARBA" id="ARBA00011950"/>
    </source>
</evidence>
<comment type="catalytic activity">
    <reaction evidence="11">
        <text>2 [molybdopterin-synthase sulfur-carrier protein]-C-terminal-Gly-aminoethanethioate + cyclic pyranopterin phosphate + H2O = molybdopterin + 2 [molybdopterin-synthase sulfur-carrier protein]-C-terminal Gly-Gly + 2 H(+)</text>
        <dbReference type="Rhea" id="RHEA:26333"/>
        <dbReference type="Rhea" id="RHEA-COMP:12202"/>
        <dbReference type="Rhea" id="RHEA-COMP:19907"/>
        <dbReference type="ChEBI" id="CHEBI:15377"/>
        <dbReference type="ChEBI" id="CHEBI:15378"/>
        <dbReference type="ChEBI" id="CHEBI:58698"/>
        <dbReference type="ChEBI" id="CHEBI:59648"/>
        <dbReference type="ChEBI" id="CHEBI:90778"/>
        <dbReference type="ChEBI" id="CHEBI:232372"/>
        <dbReference type="EC" id="2.8.1.12"/>
    </reaction>
</comment>
<dbReference type="InterPro" id="IPR036563">
    <property type="entry name" value="MoaE_sf"/>
</dbReference>
<evidence type="ECO:0000256" key="7">
    <source>
        <dbReference type="ARBA" id="ARBA00029745"/>
    </source>
</evidence>
<comment type="pathway">
    <text evidence="1">Cofactor biosynthesis; molybdopterin biosynthesis.</text>
</comment>
<comment type="similarity">
    <text evidence="2">Belongs to the MoaE family.</text>
</comment>
<evidence type="ECO:0000256" key="11">
    <source>
        <dbReference type="ARBA" id="ARBA00049878"/>
    </source>
</evidence>